<evidence type="ECO:0000256" key="7">
    <source>
        <dbReference type="SAM" id="Phobius"/>
    </source>
</evidence>
<evidence type="ECO:0000259" key="9">
    <source>
        <dbReference type="Pfam" id="PF12704"/>
    </source>
</evidence>
<proteinExistence type="inferred from homology"/>
<dbReference type="AlphaFoldDB" id="A0A1F2WUD8"/>
<dbReference type="PANTHER" id="PTHR30572:SF9">
    <property type="entry name" value="ABC TRANSPORTER PERMEASE PROTEIN"/>
    <property type="match status" value="1"/>
</dbReference>
<evidence type="ECO:0000313" key="11">
    <source>
        <dbReference type="Proteomes" id="UP000177876"/>
    </source>
</evidence>
<keyword evidence="2" id="KW-1003">Cell membrane</keyword>
<dbReference type="InterPro" id="IPR003838">
    <property type="entry name" value="ABC3_permease_C"/>
</dbReference>
<feature type="transmembrane region" description="Helical" evidence="7">
    <location>
        <begin position="334"/>
        <end position="356"/>
    </location>
</feature>
<dbReference type="GO" id="GO:0022857">
    <property type="term" value="F:transmembrane transporter activity"/>
    <property type="evidence" value="ECO:0007669"/>
    <property type="project" value="TreeGrafter"/>
</dbReference>
<dbReference type="PANTHER" id="PTHR30572">
    <property type="entry name" value="MEMBRANE COMPONENT OF TRANSPORTER-RELATED"/>
    <property type="match status" value="1"/>
</dbReference>
<evidence type="ECO:0008006" key="12">
    <source>
        <dbReference type="Google" id="ProtNLM"/>
    </source>
</evidence>
<dbReference type="Proteomes" id="UP000177876">
    <property type="component" value="Unassembled WGS sequence"/>
</dbReference>
<evidence type="ECO:0000259" key="8">
    <source>
        <dbReference type="Pfam" id="PF02687"/>
    </source>
</evidence>
<dbReference type="Pfam" id="PF02687">
    <property type="entry name" value="FtsX"/>
    <property type="match status" value="1"/>
</dbReference>
<keyword evidence="5 7" id="KW-0472">Membrane</keyword>
<dbReference type="InterPro" id="IPR050250">
    <property type="entry name" value="Macrolide_Exporter_MacB"/>
</dbReference>
<protein>
    <recommendedName>
        <fullName evidence="12">ABC transporter permease</fullName>
    </recommendedName>
</protein>
<evidence type="ECO:0000256" key="4">
    <source>
        <dbReference type="ARBA" id="ARBA00022989"/>
    </source>
</evidence>
<evidence type="ECO:0000313" key="10">
    <source>
        <dbReference type="EMBL" id="OFW60508.1"/>
    </source>
</evidence>
<name>A0A1F2WUD8_9ACTN</name>
<reference evidence="10 11" key="1">
    <citation type="journal article" date="2016" name="Nat. Commun.">
        <title>Thousands of microbial genomes shed light on interconnected biogeochemical processes in an aquifer system.</title>
        <authorList>
            <person name="Anantharaman K."/>
            <person name="Brown C.T."/>
            <person name="Hug L.A."/>
            <person name="Sharon I."/>
            <person name="Castelle C.J."/>
            <person name="Probst A.J."/>
            <person name="Thomas B.C."/>
            <person name="Singh A."/>
            <person name="Wilkins M.J."/>
            <person name="Karaoz U."/>
            <person name="Brodie E.L."/>
            <person name="Williams K.H."/>
            <person name="Hubbard S.S."/>
            <person name="Banfield J.F."/>
        </authorList>
    </citation>
    <scope>NUCLEOTIDE SEQUENCE [LARGE SCALE GENOMIC DNA]</scope>
</reference>
<dbReference type="STRING" id="1797197.A2Y75_06330"/>
<evidence type="ECO:0000256" key="6">
    <source>
        <dbReference type="ARBA" id="ARBA00038076"/>
    </source>
</evidence>
<evidence type="ECO:0000256" key="2">
    <source>
        <dbReference type="ARBA" id="ARBA00022475"/>
    </source>
</evidence>
<evidence type="ECO:0000256" key="5">
    <source>
        <dbReference type="ARBA" id="ARBA00023136"/>
    </source>
</evidence>
<feature type="domain" description="MacB-like periplasmic core" evidence="9">
    <location>
        <begin position="156"/>
        <end position="278"/>
    </location>
</feature>
<feature type="transmembrane region" description="Helical" evidence="7">
    <location>
        <begin position="377"/>
        <end position="402"/>
    </location>
</feature>
<keyword evidence="3 7" id="KW-0812">Transmembrane</keyword>
<evidence type="ECO:0000256" key="3">
    <source>
        <dbReference type="ARBA" id="ARBA00022692"/>
    </source>
</evidence>
<comment type="caution">
    <text evidence="10">The sequence shown here is derived from an EMBL/GenBank/DDBJ whole genome shotgun (WGS) entry which is preliminary data.</text>
</comment>
<dbReference type="InterPro" id="IPR025857">
    <property type="entry name" value="MacB_PCD"/>
</dbReference>
<evidence type="ECO:0000256" key="1">
    <source>
        <dbReference type="ARBA" id="ARBA00004651"/>
    </source>
</evidence>
<dbReference type="Pfam" id="PF12704">
    <property type="entry name" value="MacB_PCD"/>
    <property type="match status" value="1"/>
</dbReference>
<organism evidence="10 11">
    <name type="scientific">Candidatus Solincola sediminis</name>
    <dbReference type="NCBI Taxonomy" id="1797199"/>
    <lineage>
        <taxon>Bacteria</taxon>
        <taxon>Bacillati</taxon>
        <taxon>Actinomycetota</taxon>
        <taxon>Candidatus Geothermincolia</taxon>
        <taxon>Candidatus Geothermincolales</taxon>
        <taxon>Candidatus Geothermincolaceae</taxon>
        <taxon>Candidatus Solincola</taxon>
    </lineage>
</organism>
<accession>A0A1F2WUD8</accession>
<sequence>MRALKRGFRNFRRHPLRNLVVILLLFVCLTFSLSMLAVKLASDSQVQEVKESVGNYGEIKVSSDYTMQVFEEERSKSESERQTQSRTMTAEEQLAQRTRFLVSEEITDAFSQEAEVITYDKVLDARISVDDLTNSAMESMLSMRERNVQTGGTAPAALSSDSFSFEGNTNGSSLSDFMVGSKKLTEGSFYSYQDYLKANPVVIIEKTLAETNELSVGDTLTATISGQSGKSGEVDLTIIGIYETVQAEEQVAGQETFNPMGDTLYAPLSVVQKLYNTPGYVQLGSYYFDSEDSVAVLQQVFDNELSDGTLEFATDQESFEVISDPLTKVGKTSMIGLAGALGACALIILLAMAIIIGGRTRELGVLKAIGATNRQVMAQYAVEVICICLVAIILAMGVSAMISQKMGNWLLSDDTATAEQSVTQGNGNGMPQMGFGGAMDSRLYKEGSGFSSGSQESLKLNVVYQGSLFLYGILILFFIGLLGMAVPVIWITRLKPARVLSIE</sequence>
<comment type="similarity">
    <text evidence="6">Belongs to the ABC-4 integral membrane protein family.</text>
</comment>
<feature type="domain" description="ABC3 transporter permease C-terminal" evidence="8">
    <location>
        <begin position="337"/>
        <end position="495"/>
    </location>
</feature>
<feature type="transmembrane region" description="Helical" evidence="7">
    <location>
        <begin position="468"/>
        <end position="491"/>
    </location>
</feature>
<comment type="subcellular location">
    <subcellularLocation>
        <location evidence="1">Cell membrane</location>
        <topology evidence="1">Multi-pass membrane protein</topology>
    </subcellularLocation>
</comment>
<dbReference type="EMBL" id="MELK01000002">
    <property type="protein sequence ID" value="OFW60508.1"/>
    <property type="molecule type" value="Genomic_DNA"/>
</dbReference>
<dbReference type="GO" id="GO:0005886">
    <property type="term" value="C:plasma membrane"/>
    <property type="evidence" value="ECO:0007669"/>
    <property type="project" value="UniProtKB-SubCell"/>
</dbReference>
<gene>
    <name evidence="10" type="ORF">A2Y75_06330</name>
</gene>
<keyword evidence="4 7" id="KW-1133">Transmembrane helix</keyword>